<evidence type="ECO:0000313" key="1">
    <source>
        <dbReference type="EMBL" id="SHI79154.1"/>
    </source>
</evidence>
<proteinExistence type="predicted"/>
<evidence type="ECO:0008006" key="3">
    <source>
        <dbReference type="Google" id="ProtNLM"/>
    </source>
</evidence>
<dbReference type="Proteomes" id="UP000184510">
    <property type="component" value="Unassembled WGS sequence"/>
</dbReference>
<dbReference type="AlphaFoldDB" id="A0A1M6E0V5"/>
<evidence type="ECO:0000313" key="2">
    <source>
        <dbReference type="Proteomes" id="UP000184510"/>
    </source>
</evidence>
<gene>
    <name evidence="1" type="ORF">SAMN02745181_0898</name>
</gene>
<sequence length="175" mass="20368">MIRFLVRARMKLTSRAVATEKIRDELRRYLGLMHYVPREKWGEHVRVPAMMGVDPDMREWSLLDICEHNAIVNRSIREVVTSLVTQEPMKHVIDPKKDVMPKGELGQKALDEFKQSVEDYLKAVDSYKGLRSTEQKKHPVFGMLNAHSWHVMFGLHLQIHRKQAEVVADLLSRDA</sequence>
<accession>A0A1M6E0V5</accession>
<keyword evidence="2" id="KW-1185">Reference proteome</keyword>
<dbReference type="STRING" id="1123071.SAMN02745181_0898"/>
<protein>
    <recommendedName>
        <fullName evidence="3">DinB superfamily protein</fullName>
    </recommendedName>
</protein>
<dbReference type="SUPFAM" id="SSF109854">
    <property type="entry name" value="DinB/YfiT-like putative metalloenzymes"/>
    <property type="match status" value="1"/>
</dbReference>
<dbReference type="InParanoid" id="A0A1M6E0V5"/>
<name>A0A1M6E0V5_9BACT</name>
<organism evidence="1 2">
    <name type="scientific">Rubritalea squalenifaciens DSM 18772</name>
    <dbReference type="NCBI Taxonomy" id="1123071"/>
    <lineage>
        <taxon>Bacteria</taxon>
        <taxon>Pseudomonadati</taxon>
        <taxon>Verrucomicrobiota</taxon>
        <taxon>Verrucomicrobiia</taxon>
        <taxon>Verrucomicrobiales</taxon>
        <taxon>Rubritaleaceae</taxon>
        <taxon>Rubritalea</taxon>
    </lineage>
</organism>
<dbReference type="InterPro" id="IPR034660">
    <property type="entry name" value="DinB/YfiT-like"/>
</dbReference>
<dbReference type="EMBL" id="FQYR01000002">
    <property type="protein sequence ID" value="SHI79154.1"/>
    <property type="molecule type" value="Genomic_DNA"/>
</dbReference>
<reference evidence="1 2" key="1">
    <citation type="submission" date="2016-11" db="EMBL/GenBank/DDBJ databases">
        <authorList>
            <person name="Jaros S."/>
            <person name="Januszkiewicz K."/>
            <person name="Wedrychowicz H."/>
        </authorList>
    </citation>
    <scope>NUCLEOTIDE SEQUENCE [LARGE SCALE GENOMIC DNA]</scope>
    <source>
        <strain evidence="1 2">DSM 18772</strain>
    </source>
</reference>
<dbReference type="Gene3D" id="1.20.120.450">
    <property type="entry name" value="dinb family like domain"/>
    <property type="match status" value="1"/>
</dbReference>